<dbReference type="PANTHER" id="PTHR14196">
    <property type="entry name" value="ODD-SKIPPED - RELATED"/>
    <property type="match status" value="1"/>
</dbReference>
<keyword evidence="7" id="KW-0804">Transcription</keyword>
<dbReference type="FunFam" id="3.30.160.60:FF:000318">
    <property type="entry name" value="Odd-skipped-related transciption factor 2"/>
    <property type="match status" value="1"/>
</dbReference>
<keyword evidence="12" id="KW-1185">Reference proteome</keyword>
<evidence type="ECO:0000256" key="7">
    <source>
        <dbReference type="ARBA" id="ARBA00023163"/>
    </source>
</evidence>
<dbReference type="PROSITE" id="PS50157">
    <property type="entry name" value="ZINC_FINGER_C2H2_2"/>
    <property type="match status" value="5"/>
</dbReference>
<reference evidence="11" key="1">
    <citation type="submission" date="2021-10" db="EMBL/GenBank/DDBJ databases">
        <title>Tropical sea cucumber genome reveals ecological adaptation and Cuvierian tubules defense mechanism.</title>
        <authorList>
            <person name="Chen T."/>
        </authorList>
    </citation>
    <scope>NUCLEOTIDE SEQUENCE</scope>
    <source>
        <strain evidence="11">Nanhai2018</strain>
        <tissue evidence="11">Muscle</tissue>
    </source>
</reference>
<keyword evidence="3" id="KW-0677">Repeat</keyword>
<evidence type="ECO:0000313" key="11">
    <source>
        <dbReference type="EMBL" id="KAJ8020622.1"/>
    </source>
</evidence>
<feature type="domain" description="C2H2-type" evidence="10">
    <location>
        <begin position="153"/>
        <end position="180"/>
    </location>
</feature>
<comment type="subcellular location">
    <subcellularLocation>
        <location evidence="1">Nucleus</location>
    </subcellularLocation>
</comment>
<dbReference type="GO" id="GO:0000977">
    <property type="term" value="F:RNA polymerase II transcription regulatory region sequence-specific DNA binding"/>
    <property type="evidence" value="ECO:0007669"/>
    <property type="project" value="TreeGrafter"/>
</dbReference>
<dbReference type="FunFam" id="3.30.160.60:FF:000148">
    <property type="entry name" value="zinc finger protein Gfi-1"/>
    <property type="match status" value="1"/>
</dbReference>
<dbReference type="EMBL" id="JAIZAY010000022">
    <property type="protein sequence ID" value="KAJ8020622.1"/>
    <property type="molecule type" value="Genomic_DNA"/>
</dbReference>
<dbReference type="AlphaFoldDB" id="A0A9Q0YI11"/>
<dbReference type="OrthoDB" id="9451254at2759"/>
<keyword evidence="2" id="KW-0479">Metal-binding</keyword>
<dbReference type="FunFam" id="3.30.160.60:FF:002571">
    <property type="entry name" value="Protein odd-skipped-related 2"/>
    <property type="match status" value="1"/>
</dbReference>
<dbReference type="InterPro" id="IPR036236">
    <property type="entry name" value="Znf_C2H2_sf"/>
</dbReference>
<dbReference type="Pfam" id="PF00096">
    <property type="entry name" value="zf-C2H2"/>
    <property type="match status" value="5"/>
</dbReference>
<dbReference type="GO" id="GO:0005634">
    <property type="term" value="C:nucleus"/>
    <property type="evidence" value="ECO:0007669"/>
    <property type="project" value="UniProtKB-SubCell"/>
</dbReference>
<dbReference type="FunFam" id="3.30.160.60:FF:000311">
    <property type="entry name" value="protein odd-skipped-related 2 isoform X1"/>
    <property type="match status" value="1"/>
</dbReference>
<dbReference type="InterPro" id="IPR013087">
    <property type="entry name" value="Znf_C2H2_type"/>
</dbReference>
<organism evidence="11 12">
    <name type="scientific">Holothuria leucospilota</name>
    <name type="common">Black long sea cucumber</name>
    <name type="synonym">Mertensiothuria leucospilota</name>
    <dbReference type="NCBI Taxonomy" id="206669"/>
    <lineage>
        <taxon>Eukaryota</taxon>
        <taxon>Metazoa</taxon>
        <taxon>Echinodermata</taxon>
        <taxon>Eleutherozoa</taxon>
        <taxon>Echinozoa</taxon>
        <taxon>Holothuroidea</taxon>
        <taxon>Aspidochirotacea</taxon>
        <taxon>Aspidochirotida</taxon>
        <taxon>Holothuriidae</taxon>
        <taxon>Holothuria</taxon>
    </lineage>
</organism>
<dbReference type="Proteomes" id="UP001152320">
    <property type="component" value="Chromosome 22"/>
</dbReference>
<evidence type="ECO:0000256" key="8">
    <source>
        <dbReference type="ARBA" id="ARBA00023242"/>
    </source>
</evidence>
<keyword evidence="8" id="KW-0539">Nucleus</keyword>
<evidence type="ECO:0000256" key="6">
    <source>
        <dbReference type="ARBA" id="ARBA00023015"/>
    </source>
</evidence>
<keyword evidence="6" id="KW-0805">Transcription regulation</keyword>
<dbReference type="PANTHER" id="PTHR14196:SF0">
    <property type="entry name" value="PROTEIN BOWEL"/>
    <property type="match status" value="1"/>
</dbReference>
<feature type="domain" description="C2H2-type" evidence="10">
    <location>
        <begin position="181"/>
        <end position="208"/>
    </location>
</feature>
<accession>A0A9Q0YI11</accession>
<dbReference type="FunFam" id="3.30.160.60:FF:000254">
    <property type="entry name" value="Odd-skipped related transciption factor 1"/>
    <property type="match status" value="1"/>
</dbReference>
<evidence type="ECO:0000313" key="12">
    <source>
        <dbReference type="Proteomes" id="UP001152320"/>
    </source>
</evidence>
<feature type="domain" description="C2H2-type" evidence="10">
    <location>
        <begin position="23"/>
        <end position="50"/>
    </location>
</feature>
<proteinExistence type="predicted"/>
<evidence type="ECO:0000256" key="3">
    <source>
        <dbReference type="ARBA" id="ARBA00022737"/>
    </source>
</evidence>
<evidence type="ECO:0000256" key="4">
    <source>
        <dbReference type="ARBA" id="ARBA00022771"/>
    </source>
</evidence>
<evidence type="ECO:0000256" key="1">
    <source>
        <dbReference type="ARBA" id="ARBA00004123"/>
    </source>
</evidence>
<feature type="domain" description="C2H2-type" evidence="10">
    <location>
        <begin position="51"/>
        <end position="78"/>
    </location>
</feature>
<keyword evidence="5" id="KW-0862">Zinc</keyword>
<dbReference type="InterPro" id="IPR050717">
    <property type="entry name" value="C2H2-ZF_Transcription_Reg"/>
</dbReference>
<evidence type="ECO:0000256" key="5">
    <source>
        <dbReference type="ARBA" id="ARBA00022833"/>
    </source>
</evidence>
<gene>
    <name evidence="11" type="ORF">HOLleu_40260</name>
</gene>
<name>A0A9Q0YI11_HOLLE</name>
<dbReference type="SUPFAM" id="SSF57667">
    <property type="entry name" value="beta-beta-alpha zinc fingers"/>
    <property type="match status" value="3"/>
</dbReference>
<evidence type="ECO:0000259" key="10">
    <source>
        <dbReference type="PROSITE" id="PS50157"/>
    </source>
</evidence>
<dbReference type="Gene3D" id="3.30.160.60">
    <property type="entry name" value="Classic Zinc Finger"/>
    <property type="match status" value="5"/>
</dbReference>
<comment type="caution">
    <text evidence="11">The sequence shown here is derived from an EMBL/GenBank/DDBJ whole genome shotgun (WGS) entry which is preliminary data.</text>
</comment>
<feature type="domain" description="C2H2-type" evidence="10">
    <location>
        <begin position="209"/>
        <end position="231"/>
    </location>
</feature>
<dbReference type="GO" id="GO:0008270">
    <property type="term" value="F:zinc ion binding"/>
    <property type="evidence" value="ECO:0007669"/>
    <property type="project" value="UniProtKB-KW"/>
</dbReference>
<evidence type="ECO:0000256" key="9">
    <source>
        <dbReference type="PROSITE-ProRule" id="PRU00042"/>
    </source>
</evidence>
<protein>
    <submittedName>
        <fullName evidence="11">Protein odd-skipped-related 2</fullName>
    </submittedName>
</protein>
<dbReference type="SMART" id="SM00355">
    <property type="entry name" value="ZnF_C2H2"/>
    <property type="match status" value="5"/>
</dbReference>
<evidence type="ECO:0000256" key="2">
    <source>
        <dbReference type="ARBA" id="ARBA00022723"/>
    </source>
</evidence>
<sequence>MGFNPPTVERKKGRGPSRTKKEFICRFCGRHFTKSYNLLIHERTHTDERPYSCDICHKAFRRQDHLRDHKGKERGEGREGVIGICKVELEKLPLLLESIFGGMEELYSSAGVKHFLSEMHFVYSDVEMALVKEKPDEVEKGINEYIHSKEKPFKCTECGKGFCQARTLAVHKTLHLQQSPHKCTTCGRTFNQRSNLKTHLLTHTDIKPYNCNNCGKEFRRNCDLRRHSLTHGEGGCVPECQETIIAIPSIPTSLPAPPTEEAHLDTPMV</sequence>
<dbReference type="GO" id="GO:0000981">
    <property type="term" value="F:DNA-binding transcription factor activity, RNA polymerase II-specific"/>
    <property type="evidence" value="ECO:0007669"/>
    <property type="project" value="TreeGrafter"/>
</dbReference>
<dbReference type="PROSITE" id="PS00028">
    <property type="entry name" value="ZINC_FINGER_C2H2_1"/>
    <property type="match status" value="4"/>
</dbReference>
<keyword evidence="4 9" id="KW-0863">Zinc-finger</keyword>